<dbReference type="Pfam" id="PF00561">
    <property type="entry name" value="Abhydrolase_1"/>
    <property type="match status" value="1"/>
</dbReference>
<keyword evidence="3" id="KW-0732">Signal</keyword>
<evidence type="ECO:0000313" key="7">
    <source>
        <dbReference type="Proteomes" id="UP000663888"/>
    </source>
</evidence>
<dbReference type="Gene3D" id="3.40.50.1820">
    <property type="entry name" value="alpha/beta hydrolase"/>
    <property type="match status" value="1"/>
</dbReference>
<evidence type="ECO:0000256" key="2">
    <source>
        <dbReference type="ARBA" id="ARBA00022801"/>
    </source>
</evidence>
<dbReference type="AlphaFoldDB" id="A0A8H3BAQ2"/>
<dbReference type="SUPFAM" id="SSF53474">
    <property type="entry name" value="alpha/beta-Hydrolases"/>
    <property type="match status" value="1"/>
</dbReference>
<protein>
    <recommendedName>
        <fullName evidence="8">Hydrolase Mb2248c</fullName>
    </recommendedName>
</protein>
<dbReference type="InterPro" id="IPR029058">
    <property type="entry name" value="AB_hydrolase_fold"/>
</dbReference>
<dbReference type="Pfam" id="PF08386">
    <property type="entry name" value="Abhydrolase_4"/>
    <property type="match status" value="1"/>
</dbReference>
<comment type="caution">
    <text evidence="6">The sequence shown here is derived from an EMBL/GenBank/DDBJ whole genome shotgun (WGS) entry which is preliminary data.</text>
</comment>
<feature type="domain" description="AB hydrolase-1" evidence="4">
    <location>
        <begin position="88"/>
        <end position="292"/>
    </location>
</feature>
<accession>A0A8H3BAQ2</accession>
<name>A0A8H3BAQ2_9AGAM</name>
<dbReference type="InterPro" id="IPR000073">
    <property type="entry name" value="AB_hydrolase_1"/>
</dbReference>
<organism evidence="6 7">
    <name type="scientific">Rhizoctonia solani</name>
    <dbReference type="NCBI Taxonomy" id="456999"/>
    <lineage>
        <taxon>Eukaryota</taxon>
        <taxon>Fungi</taxon>
        <taxon>Dikarya</taxon>
        <taxon>Basidiomycota</taxon>
        <taxon>Agaricomycotina</taxon>
        <taxon>Agaricomycetes</taxon>
        <taxon>Cantharellales</taxon>
        <taxon>Ceratobasidiaceae</taxon>
        <taxon>Rhizoctonia</taxon>
    </lineage>
</organism>
<dbReference type="GO" id="GO:0016787">
    <property type="term" value="F:hydrolase activity"/>
    <property type="evidence" value="ECO:0007669"/>
    <property type="project" value="UniProtKB-KW"/>
</dbReference>
<feature type="domain" description="Peptidase S33 tripeptidyl aminopeptidase-like C-terminal" evidence="5">
    <location>
        <begin position="448"/>
        <end position="546"/>
    </location>
</feature>
<dbReference type="PANTHER" id="PTHR43248:SF25">
    <property type="entry name" value="AB HYDROLASE-1 DOMAIN-CONTAINING PROTEIN-RELATED"/>
    <property type="match status" value="1"/>
</dbReference>
<dbReference type="PANTHER" id="PTHR43248">
    <property type="entry name" value="2-SUCCINYL-6-HYDROXY-2,4-CYCLOHEXADIENE-1-CARBOXYLATE SYNTHASE"/>
    <property type="match status" value="1"/>
</dbReference>
<reference evidence="6" key="1">
    <citation type="submission" date="2021-01" db="EMBL/GenBank/DDBJ databases">
        <authorList>
            <person name="Kaushik A."/>
        </authorList>
    </citation>
    <scope>NUCLEOTIDE SEQUENCE</scope>
    <source>
        <strain evidence="6">AG4-R118</strain>
    </source>
</reference>
<dbReference type="InterPro" id="IPR013595">
    <property type="entry name" value="Pept_S33_TAP-like_C"/>
</dbReference>
<feature type="signal peptide" evidence="3">
    <location>
        <begin position="1"/>
        <end position="20"/>
    </location>
</feature>
<evidence type="ECO:0000256" key="3">
    <source>
        <dbReference type="SAM" id="SignalP"/>
    </source>
</evidence>
<keyword evidence="2" id="KW-0378">Hydrolase</keyword>
<proteinExistence type="inferred from homology"/>
<dbReference type="EMBL" id="CAJMWX010001040">
    <property type="protein sequence ID" value="CAE6451043.1"/>
    <property type="molecule type" value="Genomic_DNA"/>
</dbReference>
<evidence type="ECO:0008006" key="8">
    <source>
        <dbReference type="Google" id="ProtNLM"/>
    </source>
</evidence>
<evidence type="ECO:0000259" key="5">
    <source>
        <dbReference type="Pfam" id="PF08386"/>
    </source>
</evidence>
<dbReference type="Proteomes" id="UP000663888">
    <property type="component" value="Unassembled WGS sequence"/>
</dbReference>
<feature type="chain" id="PRO_5034820461" description="Hydrolase Mb2248c" evidence="3">
    <location>
        <begin position="21"/>
        <end position="566"/>
    </location>
</feature>
<sequence length="566" mass="62164">MAPAHCLALGTLALVSVAQASVIPLSDGYHRYSLRNNNLKWTNCSLDNYPGRECTRFEVPLDWHNETAGKASLAVIRYPRIKEPKLGTLFINPGGPGGSGIVAIQSFYGDLIMQSSGGQYDIVSWDPRGVGNSAPSTTCFETAEEEVAFWNGTFIQSGLEARDNFTSQADLDEFYGQVGEVDDLLTRFGKQCVAHNPNSFQYVGTAAVVRDMVAMHDLFEGPKRAINFWGISYGTVVGVYLVNMFPDRVGRIVIDGVVDPVNWANRPAHEHMEVSLESSDEAFDGFAAACAQAGPSKCAIAAQNSTTASISQWTRDLINAAYDYKRMAGPSAQLSSVVVRDRILKALYYPQNWSDLAQDLKETSDLLRDPTSVNVTAVKRWLPGSFKPINNNRKRRNDPNAIEQPALYDRQGITCADAQDAGNTTTKDVFDFVVKTTRQVSHMFGPIGATLPETYCHRWPVRAVERYTGPWNKTLSNPILVIGNKADPITPYVSAKRVADAFGSSAVLIEQDGYGHGSVAMHSNCTTSALLGYFLHNRLPHEDKFCKTDQELFPGTGIAKRILKDV</sequence>
<evidence type="ECO:0000313" key="6">
    <source>
        <dbReference type="EMBL" id="CAE6451043.1"/>
    </source>
</evidence>
<gene>
    <name evidence="6" type="ORF">RDB_LOCUS69314</name>
</gene>
<evidence type="ECO:0000256" key="1">
    <source>
        <dbReference type="ARBA" id="ARBA00010088"/>
    </source>
</evidence>
<comment type="similarity">
    <text evidence="1">Belongs to the peptidase S33 family.</text>
</comment>
<evidence type="ECO:0000259" key="4">
    <source>
        <dbReference type="Pfam" id="PF00561"/>
    </source>
</evidence>
<dbReference type="InterPro" id="IPR051601">
    <property type="entry name" value="Serine_prot/Carboxylest_S33"/>
</dbReference>